<evidence type="ECO:0000313" key="2">
    <source>
        <dbReference type="Proteomes" id="UP000694044"/>
    </source>
</evidence>
<name>A0A8T1VCW5_9STRA</name>
<dbReference type="Proteomes" id="UP000694044">
    <property type="component" value="Unassembled WGS sequence"/>
</dbReference>
<comment type="caution">
    <text evidence="1">The sequence shown here is derived from an EMBL/GenBank/DDBJ whole genome shotgun (WGS) entry which is preliminary data.</text>
</comment>
<keyword evidence="2" id="KW-1185">Reference proteome</keyword>
<evidence type="ECO:0000313" key="1">
    <source>
        <dbReference type="EMBL" id="KAG7377979.1"/>
    </source>
</evidence>
<protein>
    <submittedName>
        <fullName evidence="1">Putative RNA-binding protein 19</fullName>
    </submittedName>
</protein>
<sequence>MLSSAKIPTGKTVTYDGVAHPWSTFLRGASCRDPHVRHGAIFLVTHESVEVHNELADTEVGPQRRSGKCRASGWRTPRLHRLEHLQRSSKIEAYHRLTIVYKKYQHVPLYLKWAPVKVFDRLASAASSAKASVSEQQGIKTTSVGVPDVGDDGIPLWVLLATLTV</sequence>
<dbReference type="AlphaFoldDB" id="A0A8T1VCW5"/>
<proteinExistence type="predicted"/>
<organism evidence="1 2">
    <name type="scientific">Phytophthora pseudosyringae</name>
    <dbReference type="NCBI Taxonomy" id="221518"/>
    <lineage>
        <taxon>Eukaryota</taxon>
        <taxon>Sar</taxon>
        <taxon>Stramenopiles</taxon>
        <taxon>Oomycota</taxon>
        <taxon>Peronosporomycetes</taxon>
        <taxon>Peronosporales</taxon>
        <taxon>Peronosporaceae</taxon>
        <taxon>Phytophthora</taxon>
    </lineage>
</organism>
<accession>A0A8T1VCW5</accession>
<reference evidence="1" key="1">
    <citation type="submission" date="2021-02" db="EMBL/GenBank/DDBJ databases">
        <authorList>
            <person name="Palmer J.M."/>
        </authorList>
    </citation>
    <scope>NUCLEOTIDE SEQUENCE</scope>
    <source>
        <strain evidence="1">SCRP734</strain>
    </source>
</reference>
<gene>
    <name evidence="1" type="primary">RBM19_5</name>
    <name evidence="1" type="ORF">PHYPSEUDO_010731</name>
</gene>
<dbReference type="OrthoDB" id="439639at2759"/>
<dbReference type="EMBL" id="JAGDFM010000464">
    <property type="protein sequence ID" value="KAG7377979.1"/>
    <property type="molecule type" value="Genomic_DNA"/>
</dbReference>